<sequence>MNDDSQDPEYCPSPSSTPQRLVKRKRFSLADKDVKTEHDVEDMTPTRVAAVNCNVNLKKISDSHMLDDEMGSQTWLDQYLTRLGVDVPAQILAAGDSDIEDEPESQRLNEQGIGHAQDIIDKFKEQLDTTHRANTKLRVRFDRLELALKLAEESISAKKRELEEISAKHRTELESVRSQLNMSHGGKGQYSSLREELAKTKKELHTYKSLFSKLQQIFKTNDPEGLEKYLEGWKEVERK</sequence>
<gene>
    <name evidence="3" type="ORF">VNI00_016012</name>
</gene>
<evidence type="ECO:0000313" key="4">
    <source>
        <dbReference type="Proteomes" id="UP001383192"/>
    </source>
</evidence>
<dbReference type="Proteomes" id="UP001383192">
    <property type="component" value="Unassembled WGS sequence"/>
</dbReference>
<dbReference type="EMBL" id="JAYKXP010000115">
    <property type="protein sequence ID" value="KAK7025376.1"/>
    <property type="molecule type" value="Genomic_DNA"/>
</dbReference>
<keyword evidence="4" id="KW-1185">Reference proteome</keyword>
<proteinExistence type="predicted"/>
<evidence type="ECO:0000313" key="3">
    <source>
        <dbReference type="EMBL" id="KAK7025376.1"/>
    </source>
</evidence>
<dbReference type="AlphaFoldDB" id="A0AAW0BFW1"/>
<accession>A0AAW0BFW1</accession>
<organism evidence="3 4">
    <name type="scientific">Paramarasmius palmivorus</name>
    <dbReference type="NCBI Taxonomy" id="297713"/>
    <lineage>
        <taxon>Eukaryota</taxon>
        <taxon>Fungi</taxon>
        <taxon>Dikarya</taxon>
        <taxon>Basidiomycota</taxon>
        <taxon>Agaricomycotina</taxon>
        <taxon>Agaricomycetes</taxon>
        <taxon>Agaricomycetidae</taxon>
        <taxon>Agaricales</taxon>
        <taxon>Marasmiineae</taxon>
        <taxon>Marasmiaceae</taxon>
        <taxon>Paramarasmius</taxon>
    </lineage>
</organism>
<evidence type="ECO:0000256" key="1">
    <source>
        <dbReference type="SAM" id="Coils"/>
    </source>
</evidence>
<reference evidence="3 4" key="1">
    <citation type="submission" date="2024-01" db="EMBL/GenBank/DDBJ databases">
        <title>A draft genome for a cacao thread blight-causing isolate of Paramarasmius palmivorus.</title>
        <authorList>
            <person name="Baruah I.K."/>
            <person name="Bukari Y."/>
            <person name="Amoako-Attah I."/>
            <person name="Meinhardt L.W."/>
            <person name="Bailey B.A."/>
            <person name="Cohen S.P."/>
        </authorList>
    </citation>
    <scope>NUCLEOTIDE SEQUENCE [LARGE SCALE GENOMIC DNA]</scope>
    <source>
        <strain evidence="3 4">GH-12</strain>
    </source>
</reference>
<feature type="coiled-coil region" evidence="1">
    <location>
        <begin position="134"/>
        <end position="210"/>
    </location>
</feature>
<keyword evidence="1" id="KW-0175">Coiled coil</keyword>
<comment type="caution">
    <text evidence="3">The sequence shown here is derived from an EMBL/GenBank/DDBJ whole genome shotgun (WGS) entry which is preliminary data.</text>
</comment>
<feature type="region of interest" description="Disordered" evidence="2">
    <location>
        <begin position="1"/>
        <end position="28"/>
    </location>
</feature>
<protein>
    <submittedName>
        <fullName evidence="3">Uncharacterized protein</fullName>
    </submittedName>
</protein>
<name>A0AAW0BFW1_9AGAR</name>
<evidence type="ECO:0000256" key="2">
    <source>
        <dbReference type="SAM" id="MobiDB-lite"/>
    </source>
</evidence>